<organism evidence="2 3">
    <name type="scientific">Arthrobacter phage Anjali</name>
    <dbReference type="NCBI Taxonomy" id="2484217"/>
    <lineage>
        <taxon>Viruses</taxon>
        <taxon>Duplodnaviria</taxon>
        <taxon>Heunggongvirae</taxon>
        <taxon>Uroviricota</taxon>
        <taxon>Caudoviricetes</taxon>
        <taxon>Anjalivirus</taxon>
        <taxon>Anjalivirus anjali</taxon>
    </lineage>
</organism>
<dbReference type="KEGG" id="vg:55612352"/>
<dbReference type="EMBL" id="MK016490">
    <property type="protein sequence ID" value="AYQ98977.1"/>
    <property type="molecule type" value="Genomic_DNA"/>
</dbReference>
<feature type="compositionally biased region" description="Basic residues" evidence="1">
    <location>
        <begin position="20"/>
        <end position="29"/>
    </location>
</feature>
<gene>
    <name evidence="2" type="primary">6</name>
    <name evidence="2" type="ORF">PBI_ANJALI_6</name>
</gene>
<evidence type="ECO:0000256" key="1">
    <source>
        <dbReference type="SAM" id="MobiDB-lite"/>
    </source>
</evidence>
<feature type="region of interest" description="Disordered" evidence="1">
    <location>
        <begin position="1"/>
        <end position="29"/>
    </location>
</feature>
<sequence length="267" mass="30181">MANRELSDKRQQAVQLTGRASKKMSRLKSKNGVIVAGSEFDTRRTPKQIGRMTSRQLDAYMGRLSQFNNRGTQFVPDAKHRPIPAGEFRAYKQAETAHRTHAQQQLDPVKDIKLPGRKETVGERRAQTIQRRKRMAGNPSVNDPYDPRERQSTDIASRAALKKLTQDEKAKARPGWDKKELERQIGEYSRIVESAGDAEGALSIKELTPGQFKALWNATSFATEVSTRYEIHQLMTAGKDKPSHAKLLDDAFANAKRLVDWAKKLDL</sequence>
<evidence type="ECO:0000313" key="3">
    <source>
        <dbReference type="Proteomes" id="UP000270032"/>
    </source>
</evidence>
<dbReference type="RefSeq" id="YP_009842154.1">
    <property type="nucleotide sequence ID" value="NC_048739.1"/>
</dbReference>
<evidence type="ECO:0000313" key="2">
    <source>
        <dbReference type="EMBL" id="AYQ98977.1"/>
    </source>
</evidence>
<feature type="region of interest" description="Disordered" evidence="1">
    <location>
        <begin position="119"/>
        <end position="151"/>
    </location>
</feature>
<dbReference type="Proteomes" id="UP000270032">
    <property type="component" value="Segment"/>
</dbReference>
<feature type="compositionally biased region" description="Basic and acidic residues" evidence="1">
    <location>
        <begin position="1"/>
        <end position="11"/>
    </location>
</feature>
<proteinExistence type="predicted"/>
<name>A0A3G3LXZ6_9CAUD</name>
<reference evidence="2 3" key="1">
    <citation type="submission" date="2018-10" db="EMBL/GenBank/DDBJ databases">
        <authorList>
            <person name="Rimple P.A."/>
            <person name="Stoner T.H."/>
            <person name="Garlena R.A."/>
            <person name="Russell D.A."/>
            <person name="Pope W.H."/>
            <person name="Jacobs-Sera D."/>
            <person name="Hatfull G.F."/>
        </authorList>
    </citation>
    <scope>NUCLEOTIDE SEQUENCE [LARGE SCALE GENOMIC DNA]</scope>
</reference>
<accession>A0A3G3LXZ6</accession>
<keyword evidence="3" id="KW-1185">Reference proteome</keyword>
<protein>
    <submittedName>
        <fullName evidence="2">Uncharacterized protein</fullName>
    </submittedName>
</protein>
<dbReference type="GeneID" id="55612352"/>